<reference evidence="2 3" key="1">
    <citation type="submission" date="2022-04" db="EMBL/GenBank/DDBJ databases">
        <title>Complete genome of Methanothermobacter tenebrarum strain RMAS.</title>
        <authorList>
            <person name="Nakamura K."/>
            <person name="Oshima K."/>
            <person name="Hattori M."/>
            <person name="Kamagata Y."/>
            <person name="Takamizawa K."/>
        </authorList>
    </citation>
    <scope>NUCLEOTIDE SEQUENCE [LARGE SCALE GENOMIC DNA]</scope>
    <source>
        <strain evidence="2 3">RMAS</strain>
    </source>
</reference>
<dbReference type="InterPro" id="IPR029044">
    <property type="entry name" value="Nucleotide-diphossugar_trans"/>
</dbReference>
<dbReference type="SUPFAM" id="SSF53448">
    <property type="entry name" value="Nucleotide-diphospho-sugar transferases"/>
    <property type="match status" value="1"/>
</dbReference>
<evidence type="ECO:0000313" key="2">
    <source>
        <dbReference type="EMBL" id="BDH79968.1"/>
    </source>
</evidence>
<evidence type="ECO:0000313" key="3">
    <source>
        <dbReference type="Proteomes" id="UP000831817"/>
    </source>
</evidence>
<sequence>MYSSKVIEDVTFIIPAYNEEKSIGTLLTRINELYPKAKIIVIDNNSSDRTSEIAEEKGAIVIKEKKQGKANAIFTGFKRLKTEYAVMMDADGTYPPEDSIRLIQALKRENADVVLGSRLKGEII</sequence>
<dbReference type="InterPro" id="IPR050256">
    <property type="entry name" value="Glycosyltransferase_2"/>
</dbReference>
<dbReference type="Gene3D" id="3.90.550.10">
    <property type="entry name" value="Spore Coat Polysaccharide Biosynthesis Protein SpsA, Chain A"/>
    <property type="match status" value="1"/>
</dbReference>
<dbReference type="CDD" id="cd04179">
    <property type="entry name" value="DPM_DPG-synthase_like"/>
    <property type="match status" value="1"/>
</dbReference>
<dbReference type="GeneID" id="71965878"/>
<dbReference type="Proteomes" id="UP000831817">
    <property type="component" value="Chromosome"/>
</dbReference>
<protein>
    <recommendedName>
        <fullName evidence="1">Glycosyltransferase 2-like domain-containing protein</fullName>
    </recommendedName>
</protein>
<dbReference type="Pfam" id="PF00535">
    <property type="entry name" value="Glycos_transf_2"/>
    <property type="match status" value="1"/>
</dbReference>
<keyword evidence="3" id="KW-1185">Reference proteome</keyword>
<dbReference type="PANTHER" id="PTHR48090:SF7">
    <property type="entry name" value="RFBJ PROTEIN"/>
    <property type="match status" value="1"/>
</dbReference>
<feature type="domain" description="Glycosyltransferase 2-like" evidence="1">
    <location>
        <begin position="12"/>
        <end position="120"/>
    </location>
</feature>
<gene>
    <name evidence="2" type="ORF">MTTB_13470</name>
</gene>
<evidence type="ECO:0000259" key="1">
    <source>
        <dbReference type="Pfam" id="PF00535"/>
    </source>
</evidence>
<dbReference type="EMBL" id="AP025698">
    <property type="protein sequence ID" value="BDH79968.1"/>
    <property type="molecule type" value="Genomic_DNA"/>
</dbReference>
<proteinExistence type="predicted"/>
<dbReference type="RefSeq" id="WP_248564275.1">
    <property type="nucleotide sequence ID" value="NZ_AP025698.1"/>
</dbReference>
<organism evidence="2 3">
    <name type="scientific">Methanothermobacter tenebrarum</name>
    <dbReference type="NCBI Taxonomy" id="680118"/>
    <lineage>
        <taxon>Archaea</taxon>
        <taxon>Methanobacteriati</taxon>
        <taxon>Methanobacteriota</taxon>
        <taxon>Methanomada group</taxon>
        <taxon>Methanobacteria</taxon>
        <taxon>Methanobacteriales</taxon>
        <taxon>Methanobacteriaceae</taxon>
        <taxon>Methanothermobacter</taxon>
    </lineage>
</organism>
<accession>A0ABM7YF69</accession>
<name>A0ABM7YF69_9EURY</name>
<dbReference type="InterPro" id="IPR001173">
    <property type="entry name" value="Glyco_trans_2-like"/>
</dbReference>
<dbReference type="PANTHER" id="PTHR48090">
    <property type="entry name" value="UNDECAPRENYL-PHOSPHATE 4-DEOXY-4-FORMAMIDO-L-ARABINOSE TRANSFERASE-RELATED"/>
    <property type="match status" value="1"/>
</dbReference>